<reference evidence="1" key="1">
    <citation type="submission" date="2021-06" db="EMBL/GenBank/DDBJ databases">
        <authorList>
            <person name="Kallberg Y."/>
            <person name="Tangrot J."/>
            <person name="Rosling A."/>
        </authorList>
    </citation>
    <scope>NUCLEOTIDE SEQUENCE</scope>
    <source>
        <strain evidence="1">CL356</strain>
    </source>
</reference>
<dbReference type="EMBL" id="CAJVPT010000133">
    <property type="protein sequence ID" value="CAG8439366.1"/>
    <property type="molecule type" value="Genomic_DNA"/>
</dbReference>
<protein>
    <submittedName>
        <fullName evidence="1">16283_t:CDS:1</fullName>
    </submittedName>
</protein>
<sequence length="46" mass="5491">MGIQWLAKKMYNKYDLWNKTVTKTKLLNVLNLDNNNSMSGMKWIKD</sequence>
<name>A0ACA9JWB3_9GLOM</name>
<evidence type="ECO:0000313" key="1">
    <source>
        <dbReference type="EMBL" id="CAG8439366.1"/>
    </source>
</evidence>
<accession>A0ACA9JWB3</accession>
<evidence type="ECO:0000313" key="2">
    <source>
        <dbReference type="Proteomes" id="UP000789525"/>
    </source>
</evidence>
<gene>
    <name evidence="1" type="ORF">ACOLOM_LOCUS128</name>
</gene>
<organism evidence="1 2">
    <name type="scientific">Acaulospora colombiana</name>
    <dbReference type="NCBI Taxonomy" id="27376"/>
    <lineage>
        <taxon>Eukaryota</taxon>
        <taxon>Fungi</taxon>
        <taxon>Fungi incertae sedis</taxon>
        <taxon>Mucoromycota</taxon>
        <taxon>Glomeromycotina</taxon>
        <taxon>Glomeromycetes</taxon>
        <taxon>Diversisporales</taxon>
        <taxon>Acaulosporaceae</taxon>
        <taxon>Acaulospora</taxon>
    </lineage>
</organism>
<proteinExistence type="predicted"/>
<dbReference type="Proteomes" id="UP000789525">
    <property type="component" value="Unassembled WGS sequence"/>
</dbReference>
<keyword evidence="2" id="KW-1185">Reference proteome</keyword>
<comment type="caution">
    <text evidence="1">The sequence shown here is derived from an EMBL/GenBank/DDBJ whole genome shotgun (WGS) entry which is preliminary data.</text>
</comment>